<dbReference type="GO" id="GO:0016787">
    <property type="term" value="F:hydrolase activity"/>
    <property type="evidence" value="ECO:0007669"/>
    <property type="project" value="UniProtKB-KW"/>
</dbReference>
<dbReference type="InterPro" id="IPR012334">
    <property type="entry name" value="Pectin_lyas_fold"/>
</dbReference>
<accession>A0ABV5VW39</accession>
<dbReference type="Pfam" id="PF12708">
    <property type="entry name" value="Pect-lyase_RHGA_epim"/>
    <property type="match status" value="1"/>
</dbReference>
<protein>
    <submittedName>
        <fullName evidence="2">Glycosyl hydrolase family 28-related protein</fullName>
    </submittedName>
</protein>
<dbReference type="Gene3D" id="2.160.20.10">
    <property type="entry name" value="Single-stranded right-handed beta-helix, Pectin lyase-like"/>
    <property type="match status" value="1"/>
</dbReference>
<evidence type="ECO:0000259" key="1">
    <source>
        <dbReference type="Pfam" id="PF12708"/>
    </source>
</evidence>
<feature type="domain" description="Rhamnogalacturonase A/B/Epimerase-like pectate lyase" evidence="1">
    <location>
        <begin position="19"/>
        <end position="166"/>
    </location>
</feature>
<dbReference type="EMBL" id="JBHMAG010000009">
    <property type="protein sequence ID" value="MFB9752478.1"/>
    <property type="molecule type" value="Genomic_DNA"/>
</dbReference>
<evidence type="ECO:0000313" key="3">
    <source>
        <dbReference type="Proteomes" id="UP001589619"/>
    </source>
</evidence>
<dbReference type="InterPro" id="IPR024535">
    <property type="entry name" value="RHGA/B-epi-like_pectate_lyase"/>
</dbReference>
<reference evidence="2 3" key="1">
    <citation type="submission" date="2024-09" db="EMBL/GenBank/DDBJ databases">
        <authorList>
            <person name="Sun Q."/>
            <person name="Mori K."/>
        </authorList>
    </citation>
    <scope>NUCLEOTIDE SEQUENCE [LARGE SCALE GENOMIC DNA]</scope>
    <source>
        <strain evidence="2 3">JCM 12520</strain>
    </source>
</reference>
<gene>
    <name evidence="2" type="ORF">ACFFNY_13010</name>
</gene>
<dbReference type="RefSeq" id="WP_344911650.1">
    <property type="nucleotide sequence ID" value="NZ_BAAAYO010000010.1"/>
</dbReference>
<keyword evidence="2" id="KW-0378">Hydrolase</keyword>
<name>A0ABV5VW39_9BACL</name>
<sequence>MADTIARAMAHAAKMDQLSVRDFGAKGNGTNDTEAFKACAAALMSSEHKGKKRLYIPPGDYALELAVNEVLFDFNGWSTVEIIGDGASLVRNNNPFSLRQAAYVFKFTNCKNVTIKGITFKTAANFVTPNLVDNPSGTDYGWTCLHFFDGNENIRIEQVHAENNFHFALFGDKTNWRSNRGIYIDASAYRCEYGLNFANSGDDAVIKFRGELCHRAYFVYGVRNHAVELAAVRPRTSSALISAYDYDTVNINLRATLYFDDTAESWNRSNGSVELMPQTETGQTKAGNIKRITVDLMLIDTGTILTGYRPIFNYYAFQGTGAPDPGYLDEITVRADIRKWRGHTLCRSPIGLGEISGYDTNGVAQYPTISDGVYLEPVLHNMTLENIVIHSDKLHANQQHSLEFSFSKLHGTFTLRNFDGNMSPSVRNVGTTGRVVFENINVNARFGKSWQQPSLNREWMKNSRNHVVRNVIEEVPSVIPAGNLVRYSQQVTEFSESAASNGSLFVDTADGKLKYKNYSGVVTTLT</sequence>
<dbReference type="Proteomes" id="UP001589619">
    <property type="component" value="Unassembled WGS sequence"/>
</dbReference>
<evidence type="ECO:0000313" key="2">
    <source>
        <dbReference type="EMBL" id="MFB9752478.1"/>
    </source>
</evidence>
<comment type="caution">
    <text evidence="2">The sequence shown here is derived from an EMBL/GenBank/DDBJ whole genome shotgun (WGS) entry which is preliminary data.</text>
</comment>
<dbReference type="InterPro" id="IPR011050">
    <property type="entry name" value="Pectin_lyase_fold/virulence"/>
</dbReference>
<proteinExistence type="predicted"/>
<keyword evidence="3" id="KW-1185">Reference proteome</keyword>
<dbReference type="SUPFAM" id="SSF51126">
    <property type="entry name" value="Pectin lyase-like"/>
    <property type="match status" value="1"/>
</dbReference>
<organism evidence="2 3">
    <name type="scientific">Paenibacillus hodogayensis</name>
    <dbReference type="NCBI Taxonomy" id="279208"/>
    <lineage>
        <taxon>Bacteria</taxon>
        <taxon>Bacillati</taxon>
        <taxon>Bacillota</taxon>
        <taxon>Bacilli</taxon>
        <taxon>Bacillales</taxon>
        <taxon>Paenibacillaceae</taxon>
        <taxon>Paenibacillus</taxon>
    </lineage>
</organism>